<evidence type="ECO:0000313" key="2">
    <source>
        <dbReference type="Proteomes" id="UP000319557"/>
    </source>
</evidence>
<organism evidence="1 2">
    <name type="scientific">Rosistilla ulvae</name>
    <dbReference type="NCBI Taxonomy" id="1930277"/>
    <lineage>
        <taxon>Bacteria</taxon>
        <taxon>Pseudomonadati</taxon>
        <taxon>Planctomycetota</taxon>
        <taxon>Planctomycetia</taxon>
        <taxon>Pirellulales</taxon>
        <taxon>Pirellulaceae</taxon>
        <taxon>Rosistilla</taxon>
    </lineage>
</organism>
<name>A0A517LVU2_9BACT</name>
<keyword evidence="2" id="KW-1185">Reference proteome</keyword>
<dbReference type="Proteomes" id="UP000319557">
    <property type="component" value="Chromosome"/>
</dbReference>
<accession>A0A517LVU2</accession>
<protein>
    <submittedName>
        <fullName evidence="1">Uncharacterized protein</fullName>
    </submittedName>
</protein>
<evidence type="ECO:0000313" key="1">
    <source>
        <dbReference type="EMBL" id="QDS86738.1"/>
    </source>
</evidence>
<proteinExistence type="predicted"/>
<reference evidence="1 2" key="1">
    <citation type="submission" date="2019-02" db="EMBL/GenBank/DDBJ databases">
        <title>Deep-cultivation of Planctomycetes and their phenomic and genomic characterization uncovers novel biology.</title>
        <authorList>
            <person name="Wiegand S."/>
            <person name="Jogler M."/>
            <person name="Boedeker C."/>
            <person name="Pinto D."/>
            <person name="Vollmers J."/>
            <person name="Rivas-Marin E."/>
            <person name="Kohn T."/>
            <person name="Peeters S.H."/>
            <person name="Heuer A."/>
            <person name="Rast P."/>
            <person name="Oberbeckmann S."/>
            <person name="Bunk B."/>
            <person name="Jeske O."/>
            <person name="Meyerdierks A."/>
            <person name="Storesund J.E."/>
            <person name="Kallscheuer N."/>
            <person name="Luecker S."/>
            <person name="Lage O.M."/>
            <person name="Pohl T."/>
            <person name="Merkel B.J."/>
            <person name="Hornburger P."/>
            <person name="Mueller R.-W."/>
            <person name="Bruemmer F."/>
            <person name="Labrenz M."/>
            <person name="Spormann A.M."/>
            <person name="Op den Camp H."/>
            <person name="Overmann J."/>
            <person name="Amann R."/>
            <person name="Jetten M.S.M."/>
            <person name="Mascher T."/>
            <person name="Medema M.H."/>
            <person name="Devos D.P."/>
            <person name="Kaster A.-K."/>
            <person name="Ovreas L."/>
            <person name="Rohde M."/>
            <person name="Galperin M.Y."/>
            <person name="Jogler C."/>
        </authorList>
    </citation>
    <scope>NUCLEOTIDE SEQUENCE [LARGE SCALE GENOMIC DNA]</scope>
    <source>
        <strain evidence="1 2">EC9</strain>
    </source>
</reference>
<dbReference type="AlphaFoldDB" id="A0A517LVU2"/>
<dbReference type="OrthoDB" id="8778495at2"/>
<sequence length="75" mass="8723">MAHPNKHIREALEYGKLHGWRFEKAGGRAHIYGTIYCRHGHSDCLIFIHSTPRNPEDHARRIRRKVDRCPNPIGA</sequence>
<dbReference type="KEGG" id="ruv:EC9_09110"/>
<dbReference type="EMBL" id="CP036261">
    <property type="protein sequence ID" value="QDS86738.1"/>
    <property type="molecule type" value="Genomic_DNA"/>
</dbReference>
<gene>
    <name evidence="1" type="ORF">EC9_09110</name>
</gene>